<dbReference type="Pfam" id="PF14383">
    <property type="entry name" value="VARLMGL"/>
    <property type="match status" value="1"/>
</dbReference>
<feature type="compositionally biased region" description="Basic and acidic residues" evidence="1">
    <location>
        <begin position="148"/>
        <end position="166"/>
    </location>
</feature>
<feature type="region of interest" description="Disordered" evidence="1">
    <location>
        <begin position="195"/>
        <end position="224"/>
    </location>
</feature>
<dbReference type="Proteomes" id="UP000737018">
    <property type="component" value="Unassembled WGS sequence"/>
</dbReference>
<organism evidence="4 5">
    <name type="scientific">Castanea mollissima</name>
    <name type="common">Chinese chestnut</name>
    <dbReference type="NCBI Taxonomy" id="60419"/>
    <lineage>
        <taxon>Eukaryota</taxon>
        <taxon>Viridiplantae</taxon>
        <taxon>Streptophyta</taxon>
        <taxon>Embryophyta</taxon>
        <taxon>Tracheophyta</taxon>
        <taxon>Spermatophyta</taxon>
        <taxon>Magnoliopsida</taxon>
        <taxon>eudicotyledons</taxon>
        <taxon>Gunneridae</taxon>
        <taxon>Pentapetalae</taxon>
        <taxon>rosids</taxon>
        <taxon>fabids</taxon>
        <taxon>Fagales</taxon>
        <taxon>Fagaceae</taxon>
        <taxon>Castanea</taxon>
    </lineage>
</organism>
<dbReference type="Pfam" id="PF14309">
    <property type="entry name" value="DUF4378"/>
    <property type="match status" value="1"/>
</dbReference>
<dbReference type="PANTHER" id="PTHR21726">
    <property type="entry name" value="PHOSPHATIDYLINOSITOL N-ACETYLGLUCOSAMINYLTRANSFERASE SUBUNIT P DOWN SYNDROME CRITICAL REGION PROTEIN 5 -RELATED"/>
    <property type="match status" value="1"/>
</dbReference>
<feature type="region of interest" description="Disordered" evidence="1">
    <location>
        <begin position="690"/>
        <end position="711"/>
    </location>
</feature>
<gene>
    <name evidence="4" type="ORF">CMV_013976</name>
</gene>
<evidence type="ECO:0008006" key="6">
    <source>
        <dbReference type="Google" id="ProtNLM"/>
    </source>
</evidence>
<feature type="compositionally biased region" description="Basic residues" evidence="1">
    <location>
        <begin position="196"/>
        <end position="206"/>
    </location>
</feature>
<sequence length="944" mass="104690">MNENTGQTLSSLAITEKRTHRPGGCVGIFFQLFDWNRRFAKKKLFSKKLLPPARAKQASKKFKGDEKMPISKLQLIADENSGGFPNVKKNGNRSVDLERKYEMKAPSLVARLMGLESMPAVHRDKPKKPSFSDGNVNGDENLVGNHGGFDKELNLEKGGGKQESRPQKLQKTGPFERRVVTRFGAEALQIKSVLSRSRKHHHHHPKLASPVKSPRISSGRNVSRSSRLIGAATRILEPGLQATSRAKCAITYSSSMHYSPRDEIISPETRKQSSCNASSAQPLMGQTSCRNCGNLVDFGANTEEHPSACFGSNFVNASSQDSGWSIPRPLVSSNEHETDVVFQKSKDRAVSLVSQEKDNMRFCNEPITERVPPSHEGQGQWHLSSQTCKPPKDESSSIVFKHRMQTQNPMLSGRDRIPTTSKLSSLQSRRVSSAGNAAGGTKDFVALNRSLSGRARPRVPTKVDSSRFDTERKACNGRGESLSQLKTPVRKRRTVNVGGQSERTGFFSSTIAKQRNVQCGTLTGKGMGLNTYSKHNHVKSRLSHQGDGKGAEGNKETDVISFTFNSPMRQKAAIPVEMEEKRRNEDGNMSFQNPLTLRGDALGALLEQKLKELTSQENDELSAGAPTVAMILQELVSALTADQSLSQDGHTHMFNKDLVFQNEAKMERFLGSSREGHHLSPGSVLEASFSSSSLDESPVPGHRLCPDSMDYSYDQLQPSESDVDLLDSATSLDKGRTDSKLLINFVKNVSKILQSHWNLSEERLTGSELAHANEKILNAELLFRTRTAHNLDGMEGFVISPRLLDELESFARVAWTDFNGFIGLEDTKAGNHLRGFLFDCIIECLDSKYGRYCNSGFKAWSRLPLCINTKTLIQDVAKEVRRWTGLAGMAPDEIIEWEMSYSLGKWTDFDIEAFETGNEIDGDILQNLVEEIVMDLLDCRSCSF</sequence>
<dbReference type="OrthoDB" id="1928505at2759"/>
<dbReference type="PANTHER" id="PTHR21726:SF61">
    <property type="entry name" value="DNAA INITIATOR-ASSOCIATING PROTEIN"/>
    <property type="match status" value="1"/>
</dbReference>
<feature type="compositionally biased region" description="Polar residues" evidence="1">
    <location>
        <begin position="418"/>
        <end position="435"/>
    </location>
</feature>
<accession>A0A8J4QYR5</accession>
<feature type="domain" description="DUF4378" evidence="2">
    <location>
        <begin position="791"/>
        <end position="931"/>
    </location>
</feature>
<evidence type="ECO:0000259" key="3">
    <source>
        <dbReference type="Pfam" id="PF14383"/>
    </source>
</evidence>
<feature type="domain" description="DUF3741" evidence="3">
    <location>
        <begin position="98"/>
        <end position="123"/>
    </location>
</feature>
<feature type="region of interest" description="Disordered" evidence="1">
    <location>
        <begin position="367"/>
        <end position="394"/>
    </location>
</feature>
<comment type="caution">
    <text evidence="4">The sequence shown here is derived from an EMBL/GenBank/DDBJ whole genome shotgun (WGS) entry which is preliminary data.</text>
</comment>
<protein>
    <recommendedName>
        <fullName evidence="6">DUF4378 domain-containing protein</fullName>
    </recommendedName>
</protein>
<proteinExistence type="predicted"/>
<dbReference type="AlphaFoldDB" id="A0A8J4QYR5"/>
<evidence type="ECO:0000256" key="1">
    <source>
        <dbReference type="SAM" id="MobiDB-lite"/>
    </source>
</evidence>
<dbReference type="EMBL" id="JRKL02001905">
    <property type="protein sequence ID" value="KAF3961402.1"/>
    <property type="molecule type" value="Genomic_DNA"/>
</dbReference>
<feature type="compositionally biased region" description="Low complexity" evidence="1">
    <location>
        <begin position="690"/>
        <end position="700"/>
    </location>
</feature>
<evidence type="ECO:0000313" key="5">
    <source>
        <dbReference type="Proteomes" id="UP000737018"/>
    </source>
</evidence>
<feature type="compositionally biased region" description="Polar residues" evidence="1">
    <location>
        <begin position="215"/>
        <end position="224"/>
    </location>
</feature>
<name>A0A8J4QYR5_9ROSI</name>
<evidence type="ECO:0000259" key="2">
    <source>
        <dbReference type="Pfam" id="PF14309"/>
    </source>
</evidence>
<feature type="region of interest" description="Disordered" evidence="1">
    <location>
        <begin position="121"/>
        <end position="174"/>
    </location>
</feature>
<evidence type="ECO:0000313" key="4">
    <source>
        <dbReference type="EMBL" id="KAF3961402.1"/>
    </source>
</evidence>
<reference evidence="4" key="1">
    <citation type="submission" date="2020-03" db="EMBL/GenBank/DDBJ databases">
        <title>Castanea mollissima Vanexum genome sequencing.</title>
        <authorList>
            <person name="Staton M."/>
        </authorList>
    </citation>
    <scope>NUCLEOTIDE SEQUENCE</scope>
    <source>
        <tissue evidence="4">Leaf</tissue>
    </source>
</reference>
<feature type="region of interest" description="Disordered" evidence="1">
    <location>
        <begin position="407"/>
        <end position="440"/>
    </location>
</feature>
<keyword evidence="5" id="KW-1185">Reference proteome</keyword>
<dbReference type="InterPro" id="IPR032795">
    <property type="entry name" value="DUF3741-assoc"/>
</dbReference>
<dbReference type="InterPro" id="IPR025486">
    <property type="entry name" value="DUF4378"/>
</dbReference>